<feature type="compositionally biased region" description="Gly residues" evidence="1">
    <location>
        <begin position="47"/>
        <end position="57"/>
    </location>
</feature>
<dbReference type="KEGG" id="hdf:AArcSl_1790"/>
<reference evidence="3" key="1">
    <citation type="submission" date="2017-11" db="EMBL/GenBank/DDBJ databases">
        <title>Phenotypic and genomic properties of facultatively anaerobic sulfur-reducing natronoarchaea from hypersaline soda lakes.</title>
        <authorList>
            <person name="Sorokin D.Y."/>
            <person name="Kublanov I.V."/>
            <person name="Roman P."/>
            <person name="Sinninghe Damste J.S."/>
            <person name="Golyshin P.N."/>
            <person name="Rojo D."/>
            <person name="Ciordia S."/>
            <person name="Mena M.D.C."/>
            <person name="Ferrer M."/>
            <person name="Messina E."/>
            <person name="Smedile F."/>
            <person name="La Spada G."/>
            <person name="La Cono V."/>
            <person name="Yakimov M.M."/>
        </authorList>
    </citation>
    <scope>NUCLEOTIDE SEQUENCE [LARGE SCALE GENOMIC DNA]</scope>
    <source>
        <strain evidence="3">AArc-Sl</strain>
    </source>
</reference>
<accession>A0A343TJZ5</accession>
<dbReference type="GeneID" id="59467445"/>
<dbReference type="AlphaFoldDB" id="A0A343TJZ5"/>
<dbReference type="OrthoDB" id="223712at2157"/>
<dbReference type="EMBL" id="CP025066">
    <property type="protein sequence ID" value="AUX09417.1"/>
    <property type="molecule type" value="Genomic_DNA"/>
</dbReference>
<keyword evidence="3" id="KW-1185">Reference proteome</keyword>
<feature type="region of interest" description="Disordered" evidence="1">
    <location>
        <begin position="36"/>
        <end position="57"/>
    </location>
</feature>
<gene>
    <name evidence="2" type="ORF">AArcSl_1790</name>
</gene>
<dbReference type="Proteomes" id="UP000263012">
    <property type="component" value="Chromosome"/>
</dbReference>
<evidence type="ECO:0000313" key="3">
    <source>
        <dbReference type="Proteomes" id="UP000263012"/>
    </source>
</evidence>
<evidence type="ECO:0000313" key="2">
    <source>
        <dbReference type="EMBL" id="AUX09417.1"/>
    </source>
</evidence>
<name>A0A343TJZ5_9EURY</name>
<dbReference type="RefSeq" id="WP_193588457.1">
    <property type="nucleotide sequence ID" value="NZ_CP025066.1"/>
</dbReference>
<evidence type="ECO:0000256" key="1">
    <source>
        <dbReference type="SAM" id="MobiDB-lite"/>
    </source>
</evidence>
<proteinExistence type="predicted"/>
<protein>
    <recommendedName>
        <fullName evidence="4">DUF1540 domain-containing protein</fullName>
    </recommendedName>
</protein>
<evidence type="ECO:0008006" key="4">
    <source>
        <dbReference type="Google" id="ProtNLM"/>
    </source>
</evidence>
<organism evidence="2 3">
    <name type="scientific">Halalkaliarchaeum desulfuricum</name>
    <dbReference type="NCBI Taxonomy" id="2055893"/>
    <lineage>
        <taxon>Archaea</taxon>
        <taxon>Methanobacteriati</taxon>
        <taxon>Methanobacteriota</taxon>
        <taxon>Stenosarchaea group</taxon>
        <taxon>Halobacteria</taxon>
        <taxon>Halobacteriales</taxon>
        <taxon>Haloferacaceae</taxon>
        <taxon>Halalkaliarchaeum</taxon>
    </lineage>
</organism>
<sequence>MSRRNNRIPVECGCTRCMYNQSRTCNFQGRLQIDGNGECVSKDERPGGGGPGPYGDD</sequence>